<reference evidence="2" key="1">
    <citation type="journal article" date="2019" name="Int. J. Syst. Evol. Microbiol.">
        <title>The Global Catalogue of Microorganisms (GCM) 10K type strain sequencing project: providing services to taxonomists for standard genome sequencing and annotation.</title>
        <authorList>
            <consortium name="The Broad Institute Genomics Platform"/>
            <consortium name="The Broad Institute Genome Sequencing Center for Infectious Disease"/>
            <person name="Wu L."/>
            <person name="Ma J."/>
        </authorList>
    </citation>
    <scope>NUCLEOTIDE SEQUENCE [LARGE SCALE GENOMIC DNA]</scope>
    <source>
        <strain evidence="2">KCTC 42739</strain>
    </source>
</reference>
<evidence type="ECO:0000313" key="2">
    <source>
        <dbReference type="Proteomes" id="UP001595713"/>
    </source>
</evidence>
<gene>
    <name evidence="1" type="ORF">ACFONA_13135</name>
</gene>
<keyword evidence="2" id="KW-1185">Reference proteome</keyword>
<dbReference type="Proteomes" id="UP001595713">
    <property type="component" value="Unassembled WGS sequence"/>
</dbReference>
<accession>A0ABV7SVZ7</accession>
<dbReference type="RefSeq" id="WP_261293021.1">
    <property type="nucleotide sequence ID" value="NZ_JANQBK010000001.1"/>
</dbReference>
<proteinExistence type="predicted"/>
<evidence type="ECO:0000313" key="1">
    <source>
        <dbReference type="EMBL" id="MFC3581109.1"/>
    </source>
</evidence>
<sequence length="68" mass="7834">MIAVSLIDFERRCADWKLQLPCQTVELKRLLKSSKARKYLETKPVNSVCGKTVNCWVFADPEHATPNR</sequence>
<comment type="caution">
    <text evidence="1">The sequence shown here is derived from an EMBL/GenBank/DDBJ whole genome shotgun (WGS) entry which is preliminary data.</text>
</comment>
<name>A0ABV7SVZ7_9SPHN</name>
<protein>
    <submittedName>
        <fullName evidence="1">Uncharacterized protein</fullName>
    </submittedName>
</protein>
<organism evidence="1 2">
    <name type="scientific">Sphingomonas hylomeconis</name>
    <dbReference type="NCBI Taxonomy" id="1395958"/>
    <lineage>
        <taxon>Bacteria</taxon>
        <taxon>Pseudomonadati</taxon>
        <taxon>Pseudomonadota</taxon>
        <taxon>Alphaproteobacteria</taxon>
        <taxon>Sphingomonadales</taxon>
        <taxon>Sphingomonadaceae</taxon>
        <taxon>Sphingomonas</taxon>
    </lineage>
</organism>
<dbReference type="EMBL" id="JBHRXP010000007">
    <property type="protein sequence ID" value="MFC3581109.1"/>
    <property type="molecule type" value="Genomic_DNA"/>
</dbReference>